<name>A0A7M7NBN1_STRPU</name>
<keyword evidence="7" id="KW-0732">Signal</keyword>
<sequence>MNHICWIPVLLCAVVLTRYARAGFIVEPFSTEGIQSETVVLPCTILNEPGAIVVWYRNKAQLSIDKTLVESLDSDVQARFSVVGNQTFGEFNLQITNVKPADESQYYCSFISRFGGASSVVATLTVLIPPSEGYPRCSVTAETPQNTKNAFWPGEVALLTCESLGGDPAANLTWYRKNWTVSHATKHTNVYRRILTPGDNGVTFICEATSSALREPRRCEVTPMSIPPEVHVRPLTNSVPFGTNATFHCEVSAITRVQEYNWFIEGTLLTPETPGIVFGNNGKVLVIANVQMEHDSKPVECEAVIKNRLVARASTTVVVIPPRKTSPPLPSNPTEKVTIIQVEKSEVPTSHPILSANMNLIIVIVSGSLIVLLLLIAIIMGCWVFGFRKPRRPHTRVNIDYGEVPVDMPLDGISHYSVPAALFSTEIPDSRLNESFHQPRHYDENTSGYISALYATLDKNKRYPPKMTSSTSLPEKPVAQITPTAGRNVVPHFAAASTIDKRKSTGAIAYSDLKDLDNDPDFKKGCSCDCKADDSGKEDPETEQ</sequence>
<evidence type="ECO:0000256" key="3">
    <source>
        <dbReference type="ARBA" id="ARBA00023157"/>
    </source>
</evidence>
<dbReference type="SUPFAM" id="SSF48726">
    <property type="entry name" value="Immunoglobulin"/>
    <property type="match status" value="3"/>
</dbReference>
<keyword evidence="4" id="KW-0325">Glycoprotein</keyword>
<dbReference type="GO" id="GO:0050839">
    <property type="term" value="F:cell adhesion molecule binding"/>
    <property type="evidence" value="ECO:0000318"/>
    <property type="project" value="GO_Central"/>
</dbReference>
<evidence type="ECO:0000256" key="5">
    <source>
        <dbReference type="ARBA" id="ARBA00023319"/>
    </source>
</evidence>
<keyword evidence="6" id="KW-0812">Transmembrane</keyword>
<dbReference type="RefSeq" id="XP_030832772.1">
    <property type="nucleotide sequence ID" value="XM_030976912.1"/>
</dbReference>
<dbReference type="Proteomes" id="UP000007110">
    <property type="component" value="Unassembled WGS sequence"/>
</dbReference>
<keyword evidence="6" id="KW-1133">Transmembrane helix</keyword>
<dbReference type="OrthoDB" id="6413693at2759"/>
<dbReference type="EnsemblMetazoa" id="XM_030976912">
    <property type="protein sequence ID" value="XP_030832772"/>
    <property type="gene ID" value="LOC115920638"/>
</dbReference>
<feature type="signal peptide" evidence="7">
    <location>
        <begin position="1"/>
        <end position="22"/>
    </location>
</feature>
<feature type="domain" description="Ig-like" evidence="8">
    <location>
        <begin position="228"/>
        <end position="318"/>
    </location>
</feature>
<dbReference type="InterPro" id="IPR003599">
    <property type="entry name" value="Ig_sub"/>
</dbReference>
<dbReference type="SMART" id="SM00409">
    <property type="entry name" value="IG"/>
    <property type="match status" value="2"/>
</dbReference>
<feature type="transmembrane region" description="Helical" evidence="6">
    <location>
        <begin position="360"/>
        <end position="386"/>
    </location>
</feature>
<reference evidence="10" key="1">
    <citation type="submission" date="2015-02" db="EMBL/GenBank/DDBJ databases">
        <title>Genome sequencing for Strongylocentrotus purpuratus.</title>
        <authorList>
            <person name="Murali S."/>
            <person name="Liu Y."/>
            <person name="Vee V."/>
            <person name="English A."/>
            <person name="Wang M."/>
            <person name="Skinner E."/>
            <person name="Han Y."/>
            <person name="Muzny D.M."/>
            <person name="Worley K.C."/>
            <person name="Gibbs R.A."/>
        </authorList>
    </citation>
    <scope>NUCLEOTIDE SEQUENCE</scope>
</reference>
<dbReference type="Gene3D" id="2.60.40.10">
    <property type="entry name" value="Immunoglobulins"/>
    <property type="match status" value="3"/>
</dbReference>
<evidence type="ECO:0000256" key="4">
    <source>
        <dbReference type="ARBA" id="ARBA00023180"/>
    </source>
</evidence>
<dbReference type="InterPro" id="IPR013783">
    <property type="entry name" value="Ig-like_fold"/>
</dbReference>
<evidence type="ECO:0000313" key="10">
    <source>
        <dbReference type="Proteomes" id="UP000007110"/>
    </source>
</evidence>
<evidence type="ECO:0000256" key="2">
    <source>
        <dbReference type="ARBA" id="ARBA00023136"/>
    </source>
</evidence>
<dbReference type="GO" id="GO:0005886">
    <property type="term" value="C:plasma membrane"/>
    <property type="evidence" value="ECO:0000318"/>
    <property type="project" value="GO_Central"/>
</dbReference>
<evidence type="ECO:0000259" key="8">
    <source>
        <dbReference type="PROSITE" id="PS50835"/>
    </source>
</evidence>
<dbReference type="InterPro" id="IPR013106">
    <property type="entry name" value="Ig_V-set"/>
</dbReference>
<dbReference type="GO" id="GO:0005911">
    <property type="term" value="C:cell-cell junction"/>
    <property type="evidence" value="ECO:0000318"/>
    <property type="project" value="GO_Central"/>
</dbReference>
<dbReference type="FunCoup" id="A0A7M7NBN1">
    <property type="interactions" value="968"/>
</dbReference>
<evidence type="ECO:0000256" key="1">
    <source>
        <dbReference type="ARBA" id="ARBA00004479"/>
    </source>
</evidence>
<dbReference type="InterPro" id="IPR051275">
    <property type="entry name" value="Cell_adhesion_signaling"/>
</dbReference>
<keyword evidence="2 6" id="KW-0472">Membrane</keyword>
<dbReference type="OMA" id="NATFHCE"/>
<comment type="subcellular location">
    <subcellularLocation>
        <location evidence="1">Membrane</location>
        <topology evidence="1">Single-pass type I membrane protein</topology>
    </subcellularLocation>
</comment>
<dbReference type="InParanoid" id="A0A7M7NBN1"/>
<feature type="domain" description="Ig-like" evidence="8">
    <location>
        <begin position="8"/>
        <end position="125"/>
    </location>
</feature>
<dbReference type="InterPro" id="IPR007110">
    <property type="entry name" value="Ig-like_dom"/>
</dbReference>
<dbReference type="PANTHER" id="PTHR11640:SF31">
    <property type="entry name" value="IRREGULAR CHIASM C-ROUGHEST PROTEIN-RELATED"/>
    <property type="match status" value="1"/>
</dbReference>
<dbReference type="PROSITE" id="PS50835">
    <property type="entry name" value="IG_LIKE"/>
    <property type="match status" value="3"/>
</dbReference>
<keyword evidence="5" id="KW-0393">Immunoglobulin domain</keyword>
<dbReference type="Pfam" id="PF13927">
    <property type="entry name" value="Ig_3"/>
    <property type="match status" value="1"/>
</dbReference>
<dbReference type="GO" id="GO:0098609">
    <property type="term" value="P:cell-cell adhesion"/>
    <property type="evidence" value="ECO:0000318"/>
    <property type="project" value="GO_Central"/>
</dbReference>
<dbReference type="GeneID" id="115920638"/>
<feature type="chain" id="PRO_5029460097" description="Ig-like domain-containing protein" evidence="7">
    <location>
        <begin position="23"/>
        <end position="544"/>
    </location>
</feature>
<accession>A0A7M7NBN1</accession>
<proteinExistence type="predicted"/>
<dbReference type="KEGG" id="spu:115920638"/>
<feature type="domain" description="Ig-like" evidence="8">
    <location>
        <begin position="135"/>
        <end position="222"/>
    </location>
</feature>
<evidence type="ECO:0000256" key="7">
    <source>
        <dbReference type="SAM" id="SignalP"/>
    </source>
</evidence>
<evidence type="ECO:0000256" key="6">
    <source>
        <dbReference type="SAM" id="Phobius"/>
    </source>
</evidence>
<dbReference type="Pfam" id="PF07686">
    <property type="entry name" value="V-set"/>
    <property type="match status" value="1"/>
</dbReference>
<dbReference type="PANTHER" id="PTHR11640">
    <property type="entry name" value="NEPHRIN"/>
    <property type="match status" value="1"/>
</dbReference>
<reference evidence="9" key="2">
    <citation type="submission" date="2021-01" db="UniProtKB">
        <authorList>
            <consortium name="EnsemblMetazoa"/>
        </authorList>
    </citation>
    <scope>IDENTIFICATION</scope>
</reference>
<organism evidence="9 10">
    <name type="scientific">Strongylocentrotus purpuratus</name>
    <name type="common">Purple sea urchin</name>
    <dbReference type="NCBI Taxonomy" id="7668"/>
    <lineage>
        <taxon>Eukaryota</taxon>
        <taxon>Metazoa</taxon>
        <taxon>Echinodermata</taxon>
        <taxon>Eleutherozoa</taxon>
        <taxon>Echinozoa</taxon>
        <taxon>Echinoidea</taxon>
        <taxon>Euechinoidea</taxon>
        <taxon>Echinacea</taxon>
        <taxon>Camarodonta</taxon>
        <taxon>Echinidea</taxon>
        <taxon>Strongylocentrotidae</taxon>
        <taxon>Strongylocentrotus</taxon>
    </lineage>
</organism>
<evidence type="ECO:0000313" key="9">
    <source>
        <dbReference type="EnsemblMetazoa" id="XP_030832772"/>
    </source>
</evidence>
<dbReference type="AlphaFoldDB" id="A0A7M7NBN1"/>
<dbReference type="SMART" id="SM00406">
    <property type="entry name" value="IGv"/>
    <property type="match status" value="1"/>
</dbReference>
<protein>
    <recommendedName>
        <fullName evidence="8">Ig-like domain-containing protein</fullName>
    </recommendedName>
</protein>
<dbReference type="InterPro" id="IPR036179">
    <property type="entry name" value="Ig-like_dom_sf"/>
</dbReference>
<keyword evidence="3" id="KW-1015">Disulfide bond</keyword>
<keyword evidence="10" id="KW-1185">Reference proteome</keyword>